<dbReference type="EMBL" id="JBEOZM010000012">
    <property type="protein sequence ID" value="MER6270682.1"/>
    <property type="molecule type" value="Genomic_DNA"/>
</dbReference>
<keyword evidence="3" id="KW-1185">Reference proteome</keyword>
<dbReference type="Pfam" id="PF01370">
    <property type="entry name" value="Epimerase"/>
    <property type="match status" value="1"/>
</dbReference>
<evidence type="ECO:0000313" key="2">
    <source>
        <dbReference type="EMBL" id="MER6270682.1"/>
    </source>
</evidence>
<dbReference type="InterPro" id="IPR001509">
    <property type="entry name" value="Epimerase_deHydtase"/>
</dbReference>
<proteinExistence type="predicted"/>
<dbReference type="Proteomes" id="UP001490365">
    <property type="component" value="Unassembled WGS sequence"/>
</dbReference>
<feature type="domain" description="NAD-dependent epimerase/dehydratase" evidence="1">
    <location>
        <begin position="5"/>
        <end position="162"/>
    </location>
</feature>
<reference evidence="2 3" key="1">
    <citation type="submission" date="2024-06" db="EMBL/GenBank/DDBJ databases">
        <title>The Natural Products Discovery Center: Release of the First 8490 Sequenced Strains for Exploring Actinobacteria Biosynthetic Diversity.</title>
        <authorList>
            <person name="Kalkreuter E."/>
            <person name="Kautsar S.A."/>
            <person name="Yang D."/>
            <person name="Bader C.D."/>
            <person name="Teijaro C.N."/>
            <person name="Fluegel L."/>
            <person name="Davis C.M."/>
            <person name="Simpson J.R."/>
            <person name="Lauterbach L."/>
            <person name="Steele A.D."/>
            <person name="Gui C."/>
            <person name="Meng S."/>
            <person name="Li G."/>
            <person name="Viehrig K."/>
            <person name="Ye F."/>
            <person name="Su P."/>
            <person name="Kiefer A.F."/>
            <person name="Nichols A."/>
            <person name="Cepeda A.J."/>
            <person name="Yan W."/>
            <person name="Fan B."/>
            <person name="Jiang Y."/>
            <person name="Adhikari A."/>
            <person name="Zheng C.-J."/>
            <person name="Schuster L."/>
            <person name="Cowan T.M."/>
            <person name="Smanski M.J."/>
            <person name="Chevrette M.G."/>
            <person name="De Carvalho L.P.S."/>
            <person name="Shen B."/>
        </authorList>
    </citation>
    <scope>NUCLEOTIDE SEQUENCE [LARGE SCALE GENOMIC DNA]</scope>
    <source>
        <strain evidence="2 3">NPDC001694</strain>
    </source>
</reference>
<name>A0ABV1TKY4_9ACTN</name>
<sequence>MPILLITGASGFVGAHVTREAQRRRADLRLMSHRRSLPRSCSGARTVHADLTDPRSLRGVCDGVDVLLHCAAQIGGSAAANEAVNARGTAALVAEARRAGVRRIVQLSTASVYGRGTFRGHRPEELTRNPGSVTSRTRAAAEDAVLAAGGVVLRPHLVFGAGDLWVGPTLARLLRVLPGVVAGWLSRASVIGAPDLARLLVATALAPDGVLTSRVYHAADPAPVTVGSALRAVAGCAGIDWPRDNLTVEGAKAILAAKGVPPGTLDILTTDHFFAADALWADLGQRPGGDFETWFGRAEPWYRSILATN</sequence>
<dbReference type="SUPFAM" id="SSF51735">
    <property type="entry name" value="NAD(P)-binding Rossmann-fold domains"/>
    <property type="match status" value="1"/>
</dbReference>
<dbReference type="PANTHER" id="PTHR48079">
    <property type="entry name" value="PROTEIN YEEZ"/>
    <property type="match status" value="1"/>
</dbReference>
<comment type="caution">
    <text evidence="2">The sequence shown here is derived from an EMBL/GenBank/DDBJ whole genome shotgun (WGS) entry which is preliminary data.</text>
</comment>
<dbReference type="InterPro" id="IPR036291">
    <property type="entry name" value="NAD(P)-bd_dom_sf"/>
</dbReference>
<dbReference type="PANTHER" id="PTHR48079:SF6">
    <property type="entry name" value="NAD(P)-BINDING DOMAIN-CONTAINING PROTEIN-RELATED"/>
    <property type="match status" value="1"/>
</dbReference>
<dbReference type="RefSeq" id="WP_351959110.1">
    <property type="nucleotide sequence ID" value="NZ_JBEOZM010000012.1"/>
</dbReference>
<dbReference type="InterPro" id="IPR051783">
    <property type="entry name" value="NAD(P)-dependent_oxidoreduct"/>
</dbReference>
<organism evidence="2 3">
    <name type="scientific">Streptomyces sp. 900105755</name>
    <dbReference type="NCBI Taxonomy" id="3154389"/>
    <lineage>
        <taxon>Bacteria</taxon>
        <taxon>Bacillati</taxon>
        <taxon>Actinomycetota</taxon>
        <taxon>Actinomycetes</taxon>
        <taxon>Kitasatosporales</taxon>
        <taxon>Streptomycetaceae</taxon>
        <taxon>Streptomyces</taxon>
    </lineage>
</organism>
<accession>A0ABV1TKY4</accession>
<protein>
    <submittedName>
        <fullName evidence="2">NAD-dependent epimerase/dehydratase family protein</fullName>
    </submittedName>
</protein>
<evidence type="ECO:0000313" key="3">
    <source>
        <dbReference type="Proteomes" id="UP001490365"/>
    </source>
</evidence>
<dbReference type="Gene3D" id="3.40.50.720">
    <property type="entry name" value="NAD(P)-binding Rossmann-like Domain"/>
    <property type="match status" value="1"/>
</dbReference>
<gene>
    <name evidence="2" type="ORF">ABT211_25805</name>
</gene>
<evidence type="ECO:0000259" key="1">
    <source>
        <dbReference type="Pfam" id="PF01370"/>
    </source>
</evidence>